<keyword evidence="1" id="KW-0812">Transmembrane</keyword>
<keyword evidence="1" id="KW-0472">Membrane</keyword>
<keyword evidence="1" id="KW-1133">Transmembrane helix</keyword>
<organism evidence="2">
    <name type="scientific">Hexamita inflata</name>
    <dbReference type="NCBI Taxonomy" id="28002"/>
    <lineage>
        <taxon>Eukaryota</taxon>
        <taxon>Metamonada</taxon>
        <taxon>Diplomonadida</taxon>
        <taxon>Hexamitidae</taxon>
        <taxon>Hexamitinae</taxon>
        <taxon>Hexamita</taxon>
    </lineage>
</organism>
<name>A0AA86NUU6_9EUKA</name>
<evidence type="ECO:0000313" key="4">
    <source>
        <dbReference type="Proteomes" id="UP001642409"/>
    </source>
</evidence>
<accession>A0AA86NUU6</accession>
<feature type="transmembrane region" description="Helical" evidence="1">
    <location>
        <begin position="511"/>
        <end position="528"/>
    </location>
</feature>
<evidence type="ECO:0000313" key="3">
    <source>
        <dbReference type="EMBL" id="CAL6019293.1"/>
    </source>
</evidence>
<keyword evidence="4" id="KW-1185">Reference proteome</keyword>
<reference evidence="2" key="1">
    <citation type="submission" date="2023-06" db="EMBL/GenBank/DDBJ databases">
        <authorList>
            <person name="Kurt Z."/>
        </authorList>
    </citation>
    <scope>NUCLEOTIDE SEQUENCE</scope>
</reference>
<proteinExistence type="predicted"/>
<evidence type="ECO:0000313" key="2">
    <source>
        <dbReference type="EMBL" id="CAI9926378.1"/>
    </source>
</evidence>
<dbReference type="EMBL" id="CAXDID020000082">
    <property type="protein sequence ID" value="CAL6019293.1"/>
    <property type="molecule type" value="Genomic_DNA"/>
</dbReference>
<gene>
    <name evidence="2" type="ORF">HINF_LOCUS14023</name>
    <name evidence="3" type="ORF">HINF_LOCUS26882</name>
</gene>
<sequence>MINLIQIAFMNQLKLKEIKNCYTDETHIIIDKNTEQITINLVPSNNTECEVFPSDVYLNLTFPSPFLSSVYMIYPNFEYNSIPLLQINVDSSILEPGATIDDYSYITFAQLSISSLSEITSLELKSSYVKKSNLQECFQQLALTIQSSSIYLIAISSGQCKLQINNNNTESKMIGMSLIINDIEYNFDDYSLNNFIDSYQQSSMIYSSLYQDFLELQIQPFHFAKLQIISHQGTIDVAIEYPIESITVSSTNNIFYSYPFVSLIDDSFIISVEIDPMDSITIQSIQDQIDQLNYTKVIQRLSCKLYKKKFTIQTVIYGYFNVSNQQMIISCKQGSKNQQEYCQRFYNYAYDNNKTQCFLDILIYNGAQCIFIEKLRLYTLTTCFERFSVQVISNNVCVFVQQKVNSEYCQTLADFLSNKDKVFLSKYNKKLYNKDGYKNQQGMITTITQFTNQTTQFCFNCENFQDDNNLLKCTETKKLIKQPNTWKLSMFGDLSYSSMFIKNDYSIVKDVTIVIGSVILFLSLFLCVQHIKTTQNMLAEVKHRKIRKSK</sequence>
<evidence type="ECO:0000256" key="1">
    <source>
        <dbReference type="SAM" id="Phobius"/>
    </source>
</evidence>
<comment type="caution">
    <text evidence="2">The sequence shown here is derived from an EMBL/GenBank/DDBJ whole genome shotgun (WGS) entry which is preliminary data.</text>
</comment>
<dbReference type="EMBL" id="CATOUU010000367">
    <property type="protein sequence ID" value="CAI9926378.1"/>
    <property type="molecule type" value="Genomic_DNA"/>
</dbReference>
<protein>
    <recommendedName>
        <fullName evidence="5">Transmembrane protein</fullName>
    </recommendedName>
</protein>
<evidence type="ECO:0008006" key="5">
    <source>
        <dbReference type="Google" id="ProtNLM"/>
    </source>
</evidence>
<reference evidence="3 4" key="2">
    <citation type="submission" date="2024-07" db="EMBL/GenBank/DDBJ databases">
        <authorList>
            <person name="Akdeniz Z."/>
        </authorList>
    </citation>
    <scope>NUCLEOTIDE SEQUENCE [LARGE SCALE GENOMIC DNA]</scope>
</reference>
<dbReference type="Proteomes" id="UP001642409">
    <property type="component" value="Unassembled WGS sequence"/>
</dbReference>
<dbReference type="AlphaFoldDB" id="A0AA86NUU6"/>